<keyword evidence="2" id="KW-0560">Oxidoreductase</keyword>
<reference evidence="5 6" key="1">
    <citation type="submission" date="2019-06" db="EMBL/GenBank/DDBJ databases">
        <title>Sequencing the genomes of 1000 actinobacteria strains.</title>
        <authorList>
            <person name="Klenk H.-P."/>
        </authorList>
    </citation>
    <scope>NUCLEOTIDE SEQUENCE [LARGE SCALE GENOMIC DNA]</scope>
    <source>
        <strain evidence="5 6">DSM 46837</strain>
    </source>
</reference>
<dbReference type="InterPro" id="IPR050129">
    <property type="entry name" value="Zn_alcohol_dh"/>
</dbReference>
<dbReference type="InterPro" id="IPR013154">
    <property type="entry name" value="ADH-like_N"/>
</dbReference>
<evidence type="ECO:0000256" key="2">
    <source>
        <dbReference type="ARBA" id="ARBA00023002"/>
    </source>
</evidence>
<keyword evidence="6" id="KW-1185">Reference proteome</keyword>
<dbReference type="Proteomes" id="UP000319865">
    <property type="component" value="Unassembled WGS sequence"/>
</dbReference>
<comment type="cofactor">
    <cofactor evidence="1">
        <name>Zn(2+)</name>
        <dbReference type="ChEBI" id="CHEBI:29105"/>
    </cofactor>
</comment>
<dbReference type="EMBL" id="VFQE01000001">
    <property type="protein sequence ID" value="TQN43811.1"/>
    <property type="molecule type" value="Genomic_DNA"/>
</dbReference>
<dbReference type="SUPFAM" id="SSF51735">
    <property type="entry name" value="NAD(P)-binding Rossmann-fold domains"/>
    <property type="match status" value="1"/>
</dbReference>
<dbReference type="Pfam" id="PF00107">
    <property type="entry name" value="ADH_zinc_N"/>
    <property type="match status" value="1"/>
</dbReference>
<evidence type="ECO:0000259" key="3">
    <source>
        <dbReference type="Pfam" id="PF00107"/>
    </source>
</evidence>
<dbReference type="OrthoDB" id="9797931at2"/>
<dbReference type="PANTHER" id="PTHR43401">
    <property type="entry name" value="L-THREONINE 3-DEHYDROGENASE"/>
    <property type="match status" value="1"/>
</dbReference>
<proteinExistence type="predicted"/>
<sequence>MTTASRSVASTVSFAGGALASVALPGGDAETRRFPMPGCDAGTGWLRVEASGICGTDVALSSTISAPTILGHHVVGEIAELGAAAARSWGVAVGDRVVLEEYLPCGRCTTCRDGHYRLCPTTDLWRGGRRVGLVPVEESPSLWGGNAEYVYLSENTVMHALPASLDPEVASWTLPLANALDWVQGAGELRAGETVVIIGPGYHGLAAVEAAVQGNAGMVIVCGRTEDRQRLALAEKQGAVVVDVSTVDVAAAIADMTDGGMADLVLDTAGSGPATFSLAASLVGRFGRLVVAGAKSPSEASIDTARLVRDLLTVRGVRGRSPDNVRRSIDLLSVGASTLGHVPTHAIGLSDVGPMLRRLSEGRGPDTPHVVVRPGVH</sequence>
<dbReference type="SUPFAM" id="SSF50129">
    <property type="entry name" value="GroES-like"/>
    <property type="match status" value="1"/>
</dbReference>
<feature type="domain" description="Alcohol dehydrogenase-like N-terminal" evidence="4">
    <location>
        <begin position="46"/>
        <end position="159"/>
    </location>
</feature>
<organism evidence="5 6">
    <name type="scientific">Blastococcus colisei</name>
    <dbReference type="NCBI Taxonomy" id="1564162"/>
    <lineage>
        <taxon>Bacteria</taxon>
        <taxon>Bacillati</taxon>
        <taxon>Actinomycetota</taxon>
        <taxon>Actinomycetes</taxon>
        <taxon>Geodermatophilales</taxon>
        <taxon>Geodermatophilaceae</taxon>
        <taxon>Blastococcus</taxon>
    </lineage>
</organism>
<dbReference type="Gene3D" id="3.90.180.10">
    <property type="entry name" value="Medium-chain alcohol dehydrogenases, catalytic domain"/>
    <property type="match status" value="1"/>
</dbReference>
<dbReference type="Pfam" id="PF08240">
    <property type="entry name" value="ADH_N"/>
    <property type="match status" value="1"/>
</dbReference>
<evidence type="ECO:0000313" key="5">
    <source>
        <dbReference type="EMBL" id="TQN43811.1"/>
    </source>
</evidence>
<dbReference type="AlphaFoldDB" id="A0A543PIA2"/>
<dbReference type="InterPro" id="IPR013149">
    <property type="entry name" value="ADH-like_C"/>
</dbReference>
<accession>A0A543PIA2</accession>
<feature type="domain" description="Alcohol dehydrogenase-like C-terminal" evidence="3">
    <location>
        <begin position="204"/>
        <end position="332"/>
    </location>
</feature>
<dbReference type="Gene3D" id="3.40.50.720">
    <property type="entry name" value="NAD(P)-binding Rossmann-like Domain"/>
    <property type="match status" value="1"/>
</dbReference>
<dbReference type="PANTHER" id="PTHR43401:SF2">
    <property type="entry name" value="L-THREONINE 3-DEHYDROGENASE"/>
    <property type="match status" value="1"/>
</dbReference>
<evidence type="ECO:0000256" key="1">
    <source>
        <dbReference type="ARBA" id="ARBA00001947"/>
    </source>
</evidence>
<evidence type="ECO:0000259" key="4">
    <source>
        <dbReference type="Pfam" id="PF08240"/>
    </source>
</evidence>
<name>A0A543PIA2_9ACTN</name>
<dbReference type="InterPro" id="IPR036291">
    <property type="entry name" value="NAD(P)-bd_dom_sf"/>
</dbReference>
<dbReference type="InterPro" id="IPR011032">
    <property type="entry name" value="GroES-like_sf"/>
</dbReference>
<dbReference type="GO" id="GO:0016491">
    <property type="term" value="F:oxidoreductase activity"/>
    <property type="evidence" value="ECO:0007669"/>
    <property type="project" value="UniProtKB-KW"/>
</dbReference>
<gene>
    <name evidence="5" type="ORF">FHU33_3278</name>
</gene>
<comment type="caution">
    <text evidence="5">The sequence shown here is derived from an EMBL/GenBank/DDBJ whole genome shotgun (WGS) entry which is preliminary data.</text>
</comment>
<protein>
    <submittedName>
        <fullName evidence="5">Threonine dehydrogenase-like Zn-dependent dehydrogenase</fullName>
    </submittedName>
</protein>
<evidence type="ECO:0000313" key="6">
    <source>
        <dbReference type="Proteomes" id="UP000319865"/>
    </source>
</evidence>